<reference evidence="2" key="1">
    <citation type="journal article" date="2019" name="Nat. Commun.">
        <title>Expansion of phycobilisome linker gene families in mesophilic red algae.</title>
        <authorList>
            <person name="Lee J."/>
            <person name="Kim D."/>
            <person name="Bhattacharya D."/>
            <person name="Yoon H.S."/>
        </authorList>
    </citation>
    <scope>NUCLEOTIDE SEQUENCE [LARGE SCALE GENOMIC DNA]</scope>
    <source>
        <strain evidence="2">CCMP 1328</strain>
    </source>
</reference>
<dbReference type="Proteomes" id="UP000324585">
    <property type="component" value="Unassembled WGS sequence"/>
</dbReference>
<gene>
    <name evidence="1" type="ORF">FVE85_0589</name>
</gene>
<accession>A0A5J4Z0S2</accession>
<dbReference type="EMBL" id="VRMN01000002">
    <property type="protein sequence ID" value="KAA8496860.1"/>
    <property type="molecule type" value="Genomic_DNA"/>
</dbReference>
<dbReference type="AlphaFoldDB" id="A0A5J4Z0S2"/>
<comment type="caution">
    <text evidence="1">The sequence shown here is derived from an EMBL/GenBank/DDBJ whole genome shotgun (WGS) entry which is preliminary data.</text>
</comment>
<evidence type="ECO:0000313" key="1">
    <source>
        <dbReference type="EMBL" id="KAA8496860.1"/>
    </source>
</evidence>
<keyword evidence="2" id="KW-1185">Reference proteome</keyword>
<sequence length="108" mass="12611">MDAFLQKVIDYPKDVQKAIQTAHTVNIRFQNASPDTVFVKCQSKSMGEDKFFKVPPGQDEYWVREWHQEFDFCVFSEESEDASKRVARKQVKVSDKGTWLTFDGKNLK</sequence>
<protein>
    <submittedName>
        <fullName evidence="1">Uncharacterized protein</fullName>
    </submittedName>
</protein>
<proteinExistence type="predicted"/>
<organism evidence="1 2">
    <name type="scientific">Porphyridium purpureum</name>
    <name type="common">Red alga</name>
    <name type="synonym">Porphyridium cruentum</name>
    <dbReference type="NCBI Taxonomy" id="35688"/>
    <lineage>
        <taxon>Eukaryota</taxon>
        <taxon>Rhodophyta</taxon>
        <taxon>Bangiophyceae</taxon>
        <taxon>Porphyridiales</taxon>
        <taxon>Porphyridiaceae</taxon>
        <taxon>Porphyridium</taxon>
    </lineage>
</organism>
<evidence type="ECO:0000313" key="2">
    <source>
        <dbReference type="Proteomes" id="UP000324585"/>
    </source>
</evidence>
<name>A0A5J4Z0S2_PORPP</name>